<dbReference type="InterPro" id="IPR055290">
    <property type="entry name" value="At3g26010-like"/>
</dbReference>
<gene>
    <name evidence="2" type="ORF">F3Y22_tig00110418pilonHSYRG00310</name>
</gene>
<dbReference type="Gene3D" id="1.20.1280.50">
    <property type="match status" value="1"/>
</dbReference>
<evidence type="ECO:0000259" key="1">
    <source>
        <dbReference type="Pfam" id="PF00646"/>
    </source>
</evidence>
<proteinExistence type="predicted"/>
<name>A0A6A3AP92_HIBSY</name>
<keyword evidence="3" id="KW-1185">Reference proteome</keyword>
<dbReference type="Pfam" id="PF00646">
    <property type="entry name" value="F-box"/>
    <property type="match status" value="1"/>
</dbReference>
<sequence>MGNLGELNNYIPFDVLSRLPTKYMPRLKCVCKEWNRLISDPIFMKVQSQKKEPAVLSGFFFQQRYRWSYEEISTVAYIPVKKQDAEEAELFQTVLDFLPEHVVVLSSCNDTLGTSTKFKLIKVKQIETEADVSCFLFDIYALETRAWKKSVEICKCNSNLYKNSGWYVEGVFHWLTDGDEVLTFHVWYLFHFPQMNSSASPKHVSEIRTASCITSWFLNTDSRCGVSTITSNPGGR</sequence>
<evidence type="ECO:0000313" key="2">
    <source>
        <dbReference type="EMBL" id="KAE8705798.1"/>
    </source>
</evidence>
<dbReference type="EMBL" id="VEPZ02000979">
    <property type="protein sequence ID" value="KAE8705798.1"/>
    <property type="molecule type" value="Genomic_DNA"/>
</dbReference>
<dbReference type="PANTHER" id="PTHR35546">
    <property type="entry name" value="F-BOX PROTEIN INTERACTION DOMAIN PROTEIN-RELATED"/>
    <property type="match status" value="1"/>
</dbReference>
<organism evidence="2 3">
    <name type="scientific">Hibiscus syriacus</name>
    <name type="common">Rose of Sharon</name>
    <dbReference type="NCBI Taxonomy" id="106335"/>
    <lineage>
        <taxon>Eukaryota</taxon>
        <taxon>Viridiplantae</taxon>
        <taxon>Streptophyta</taxon>
        <taxon>Embryophyta</taxon>
        <taxon>Tracheophyta</taxon>
        <taxon>Spermatophyta</taxon>
        <taxon>Magnoliopsida</taxon>
        <taxon>eudicotyledons</taxon>
        <taxon>Gunneridae</taxon>
        <taxon>Pentapetalae</taxon>
        <taxon>rosids</taxon>
        <taxon>malvids</taxon>
        <taxon>Malvales</taxon>
        <taxon>Malvaceae</taxon>
        <taxon>Malvoideae</taxon>
        <taxon>Hibiscus</taxon>
    </lineage>
</organism>
<accession>A0A6A3AP92</accession>
<evidence type="ECO:0000313" key="3">
    <source>
        <dbReference type="Proteomes" id="UP000436088"/>
    </source>
</evidence>
<feature type="domain" description="F-box" evidence="1">
    <location>
        <begin position="14"/>
        <end position="43"/>
    </location>
</feature>
<comment type="caution">
    <text evidence="2">The sequence shown here is derived from an EMBL/GenBank/DDBJ whole genome shotgun (WGS) entry which is preliminary data.</text>
</comment>
<reference evidence="2" key="1">
    <citation type="submission" date="2019-09" db="EMBL/GenBank/DDBJ databases">
        <title>Draft genome information of white flower Hibiscus syriacus.</title>
        <authorList>
            <person name="Kim Y.-M."/>
        </authorList>
    </citation>
    <scope>NUCLEOTIDE SEQUENCE [LARGE SCALE GENOMIC DNA]</scope>
    <source>
        <strain evidence="2">YM2019G1</strain>
    </source>
</reference>
<protein>
    <recommendedName>
        <fullName evidence="1">F-box domain-containing protein</fullName>
    </recommendedName>
</protein>
<dbReference type="InterPro" id="IPR001810">
    <property type="entry name" value="F-box_dom"/>
</dbReference>
<dbReference type="AlphaFoldDB" id="A0A6A3AP92"/>
<dbReference type="InterPro" id="IPR036047">
    <property type="entry name" value="F-box-like_dom_sf"/>
</dbReference>
<dbReference type="Proteomes" id="UP000436088">
    <property type="component" value="Unassembled WGS sequence"/>
</dbReference>
<dbReference type="SUPFAM" id="SSF81383">
    <property type="entry name" value="F-box domain"/>
    <property type="match status" value="1"/>
</dbReference>
<dbReference type="PANTHER" id="PTHR35546:SF21">
    <property type="entry name" value="F-BOX DOMAIN-CONTAINING PROTEIN"/>
    <property type="match status" value="1"/>
</dbReference>